<evidence type="ECO:0000313" key="5">
    <source>
        <dbReference type="EMBL" id="EKC67196.1"/>
    </source>
</evidence>
<accession>K1U6U1</accession>
<dbReference type="InterPro" id="IPR041700">
    <property type="entry name" value="OMP_b-brl_3"/>
</dbReference>
<dbReference type="Pfam" id="PF14905">
    <property type="entry name" value="OMP_b-brl_3"/>
    <property type="match status" value="1"/>
</dbReference>
<comment type="subcellular location">
    <subcellularLocation>
        <location evidence="1">Cell outer membrane</location>
    </subcellularLocation>
</comment>
<keyword evidence="2" id="KW-0472">Membrane</keyword>
<dbReference type="PANTHER" id="PTHR40980">
    <property type="entry name" value="PLUG DOMAIN-CONTAINING PROTEIN"/>
    <property type="match status" value="1"/>
</dbReference>
<dbReference type="SUPFAM" id="SSF56935">
    <property type="entry name" value="Porins"/>
    <property type="match status" value="1"/>
</dbReference>
<name>K1U6U1_9ZZZZ</name>
<feature type="non-terminal residue" evidence="5">
    <location>
        <position position="1"/>
    </location>
</feature>
<dbReference type="AlphaFoldDB" id="K1U6U1"/>
<keyword evidence="5" id="KW-0675">Receptor</keyword>
<proteinExistence type="predicted"/>
<keyword evidence="3" id="KW-0998">Cell outer membrane</keyword>
<reference evidence="5" key="1">
    <citation type="journal article" date="2013" name="Environ. Microbiol.">
        <title>Microbiota from the distal guts of lean and obese adolescents exhibit partial functional redundancy besides clear differences in community structure.</title>
        <authorList>
            <person name="Ferrer M."/>
            <person name="Ruiz A."/>
            <person name="Lanza F."/>
            <person name="Haange S.B."/>
            <person name="Oberbach A."/>
            <person name="Till H."/>
            <person name="Bargiela R."/>
            <person name="Campoy C."/>
            <person name="Segura M.T."/>
            <person name="Richter M."/>
            <person name="von Bergen M."/>
            <person name="Seifert J."/>
            <person name="Suarez A."/>
        </authorList>
    </citation>
    <scope>NUCLEOTIDE SEQUENCE</scope>
</reference>
<organism evidence="5">
    <name type="scientific">human gut metagenome</name>
    <dbReference type="NCBI Taxonomy" id="408170"/>
    <lineage>
        <taxon>unclassified sequences</taxon>
        <taxon>metagenomes</taxon>
        <taxon>organismal metagenomes</taxon>
    </lineage>
</organism>
<evidence type="ECO:0000259" key="4">
    <source>
        <dbReference type="Pfam" id="PF14905"/>
    </source>
</evidence>
<dbReference type="GO" id="GO:0009279">
    <property type="term" value="C:cell outer membrane"/>
    <property type="evidence" value="ECO:0007669"/>
    <property type="project" value="UniProtKB-SubCell"/>
</dbReference>
<feature type="non-terminal residue" evidence="5">
    <location>
        <position position="250"/>
    </location>
</feature>
<gene>
    <name evidence="5" type="ORF">LEA_09426</name>
</gene>
<protein>
    <submittedName>
        <fullName evidence="5">TonB-dependent receptor</fullName>
    </submittedName>
</protein>
<dbReference type="InterPro" id="IPR036942">
    <property type="entry name" value="Beta-barrel_TonB_sf"/>
</dbReference>
<sequence>KTEYCYTSRSTYSGQIAGVHTLELGTLDWDAGYSYADKNQPDRRIVNRQENDMVGDAHYGQMQIDQNEIRRDFMKLREHIASAGINYSCTLREGSSFAPELKVGLYGEYRTRDYRTRAYFYRFDTDNLPADFAYGDVIDDILQDGNYGADKLYIYDDSDNRNSYKGDNILTAAYAGIDLPFGRWNVYAGVRFEYSRMALTSYTKIKDWDSETRNYTHADPFPSVNVTYRINDKHLLRAAYGMSTNRPEFR</sequence>
<dbReference type="PANTHER" id="PTHR40980:SF4">
    <property type="entry name" value="TONB-DEPENDENT RECEPTOR-LIKE BETA-BARREL DOMAIN-CONTAINING PROTEIN"/>
    <property type="match status" value="1"/>
</dbReference>
<feature type="domain" description="Outer membrane protein beta-barrel" evidence="4">
    <location>
        <begin position="156"/>
        <end position="250"/>
    </location>
</feature>
<evidence type="ECO:0000256" key="1">
    <source>
        <dbReference type="ARBA" id="ARBA00004442"/>
    </source>
</evidence>
<evidence type="ECO:0000256" key="3">
    <source>
        <dbReference type="ARBA" id="ARBA00023237"/>
    </source>
</evidence>
<comment type="caution">
    <text evidence="5">The sequence shown here is derived from an EMBL/GenBank/DDBJ whole genome shotgun (WGS) entry which is preliminary data.</text>
</comment>
<dbReference type="Gene3D" id="2.40.170.20">
    <property type="entry name" value="TonB-dependent receptor, beta-barrel domain"/>
    <property type="match status" value="1"/>
</dbReference>
<dbReference type="EMBL" id="AJWY01006317">
    <property type="protein sequence ID" value="EKC67196.1"/>
    <property type="molecule type" value="Genomic_DNA"/>
</dbReference>
<evidence type="ECO:0000256" key="2">
    <source>
        <dbReference type="ARBA" id="ARBA00023136"/>
    </source>
</evidence>